<dbReference type="Pfam" id="PF00990">
    <property type="entry name" value="GGDEF"/>
    <property type="match status" value="1"/>
</dbReference>
<dbReference type="CDD" id="cd01949">
    <property type="entry name" value="GGDEF"/>
    <property type="match status" value="1"/>
</dbReference>
<evidence type="ECO:0000259" key="3">
    <source>
        <dbReference type="PROSITE" id="PS50887"/>
    </source>
</evidence>
<dbReference type="SMART" id="SM00267">
    <property type="entry name" value="GGDEF"/>
    <property type="match status" value="1"/>
</dbReference>
<protein>
    <submittedName>
        <fullName evidence="4">Diguanylate cyclase/phosphodiesterase</fullName>
    </submittedName>
</protein>
<evidence type="ECO:0000313" key="4">
    <source>
        <dbReference type="EMBL" id="TDP83176.1"/>
    </source>
</evidence>
<dbReference type="AlphaFoldDB" id="A0A4R6RBZ0"/>
<dbReference type="Proteomes" id="UP000294547">
    <property type="component" value="Unassembled WGS sequence"/>
</dbReference>
<comment type="caution">
    <text evidence="4">The sequence shown here is derived from an EMBL/GenBank/DDBJ whole genome shotgun (WGS) entry which is preliminary data.</text>
</comment>
<dbReference type="RefSeq" id="WP_126537904.1">
    <property type="nucleotide sequence ID" value="NZ_BSPM01000009.1"/>
</dbReference>
<feature type="transmembrane region" description="Helical" evidence="1">
    <location>
        <begin position="103"/>
        <end position="122"/>
    </location>
</feature>
<dbReference type="PROSITE" id="PS50883">
    <property type="entry name" value="EAL"/>
    <property type="match status" value="1"/>
</dbReference>
<gene>
    <name evidence="4" type="ORF">EDD54_3133</name>
</gene>
<dbReference type="InterPro" id="IPR001633">
    <property type="entry name" value="EAL_dom"/>
</dbReference>
<dbReference type="InterPro" id="IPR052155">
    <property type="entry name" value="Biofilm_reg_signaling"/>
</dbReference>
<dbReference type="CDD" id="cd01948">
    <property type="entry name" value="EAL"/>
    <property type="match status" value="1"/>
</dbReference>
<dbReference type="InterPro" id="IPR035919">
    <property type="entry name" value="EAL_sf"/>
</dbReference>
<dbReference type="InterPro" id="IPR000160">
    <property type="entry name" value="GGDEF_dom"/>
</dbReference>
<dbReference type="SUPFAM" id="SSF55073">
    <property type="entry name" value="Nucleotide cyclase"/>
    <property type="match status" value="1"/>
</dbReference>
<evidence type="ECO:0000313" key="5">
    <source>
        <dbReference type="Proteomes" id="UP000294547"/>
    </source>
</evidence>
<evidence type="ECO:0000256" key="1">
    <source>
        <dbReference type="SAM" id="Phobius"/>
    </source>
</evidence>
<feature type="domain" description="EAL" evidence="2">
    <location>
        <begin position="399"/>
        <end position="653"/>
    </location>
</feature>
<dbReference type="PANTHER" id="PTHR44757">
    <property type="entry name" value="DIGUANYLATE CYCLASE DGCP"/>
    <property type="match status" value="1"/>
</dbReference>
<feature type="domain" description="GGDEF" evidence="3">
    <location>
        <begin position="257"/>
        <end position="395"/>
    </location>
</feature>
<keyword evidence="1" id="KW-0812">Transmembrane</keyword>
<accession>A0A4R6RBZ0</accession>
<dbReference type="InterPro" id="IPR043128">
    <property type="entry name" value="Rev_trsase/Diguanyl_cyclase"/>
</dbReference>
<evidence type="ECO:0000259" key="2">
    <source>
        <dbReference type="PROSITE" id="PS50883"/>
    </source>
</evidence>
<dbReference type="NCBIfam" id="TIGR00254">
    <property type="entry name" value="GGDEF"/>
    <property type="match status" value="1"/>
</dbReference>
<dbReference type="PANTHER" id="PTHR44757:SF2">
    <property type="entry name" value="BIOFILM ARCHITECTURE MAINTENANCE PROTEIN MBAA"/>
    <property type="match status" value="1"/>
</dbReference>
<proteinExistence type="predicted"/>
<dbReference type="EMBL" id="SNXY01000009">
    <property type="protein sequence ID" value="TDP83176.1"/>
    <property type="molecule type" value="Genomic_DNA"/>
</dbReference>
<sequence length="660" mass="71539">MQSRTGFDRLLALFTVPDDDPDLSLAQFRAFSKQIPLLYAILVINTLAVSYTFSAFAPPMLSVGLPVLLSAVCALRCVWWYRQRDVPVAAAEAIRQLRRTQRLAFLLAAGFTAWGLALYPYGDAYARGHVSFYMSITVIGCILCLMHLRSAAIVVTLVVLTPYSIFLLYGGEPTQGAIAVNVVLVAAAMMRILFVNYRDFADLIVSRRELVAEQSATRALSDENFRIANLDALTDLPNRRRFFKDVDTVFGRDPDGPPLAVGIIDLDGFKPINDTFGHTTGDRVLTEVAGRLAAVCEGFRAADATVYRLGGDEFGLLVTGRADRDTLETLCRTIVEAVRRPYPVATTQAMIGCSIGYALRAKCRATALGLYECADYALYHAKRHHRGAAVQFTDEHEAQIRAQSLLEQTLQAAELCKELTLVFQPIVHLDDGRVAAFEALARWSSPVLGAVSPGSFIPVAERIGLIGTITRVLLGKALEAARGWPEEIGLSFNLSTHDICTAEGALRLVALVREGGVAPSRIAFEITETSVATDFDQAQRTMEMLKALGCKISLDDFGTGYSSLTYVHRFPLDCIKIDRSFVADVEDNALARQLVGSLAGMTADLGLTSVVEGVETDAQRRILAGLGCDMAQGYLFARPMPAEAVAAFLGGSRGTAVGGS</sequence>
<dbReference type="InterPro" id="IPR029787">
    <property type="entry name" value="Nucleotide_cyclase"/>
</dbReference>
<feature type="transmembrane region" description="Helical" evidence="1">
    <location>
        <begin position="37"/>
        <end position="57"/>
    </location>
</feature>
<name>A0A4R6RBZ0_9HYPH</name>
<dbReference type="OrthoDB" id="9814202at2"/>
<keyword evidence="1" id="KW-0472">Membrane</keyword>
<dbReference type="Gene3D" id="3.20.20.450">
    <property type="entry name" value="EAL domain"/>
    <property type="match status" value="1"/>
</dbReference>
<dbReference type="Pfam" id="PF00563">
    <property type="entry name" value="EAL"/>
    <property type="match status" value="1"/>
</dbReference>
<dbReference type="SMART" id="SM00052">
    <property type="entry name" value="EAL"/>
    <property type="match status" value="1"/>
</dbReference>
<feature type="transmembrane region" description="Helical" evidence="1">
    <location>
        <begin position="63"/>
        <end position="82"/>
    </location>
</feature>
<keyword evidence="5" id="KW-1185">Reference proteome</keyword>
<organism evidence="4 5">
    <name type="scientific">Oharaeibacter diazotrophicus</name>
    <dbReference type="NCBI Taxonomy" id="1920512"/>
    <lineage>
        <taxon>Bacteria</taxon>
        <taxon>Pseudomonadati</taxon>
        <taxon>Pseudomonadota</taxon>
        <taxon>Alphaproteobacteria</taxon>
        <taxon>Hyphomicrobiales</taxon>
        <taxon>Pleomorphomonadaceae</taxon>
        <taxon>Oharaeibacter</taxon>
    </lineage>
</organism>
<keyword evidence="1" id="KW-1133">Transmembrane helix</keyword>
<dbReference type="PROSITE" id="PS50887">
    <property type="entry name" value="GGDEF"/>
    <property type="match status" value="1"/>
</dbReference>
<reference evidence="4 5" key="1">
    <citation type="submission" date="2019-03" db="EMBL/GenBank/DDBJ databases">
        <title>Genomic Encyclopedia of Type Strains, Phase IV (KMG-IV): sequencing the most valuable type-strain genomes for metagenomic binning, comparative biology and taxonomic classification.</title>
        <authorList>
            <person name="Goeker M."/>
        </authorList>
    </citation>
    <scope>NUCLEOTIDE SEQUENCE [LARGE SCALE GENOMIC DNA]</scope>
    <source>
        <strain evidence="4 5">DSM 102969</strain>
    </source>
</reference>
<dbReference type="SUPFAM" id="SSF141868">
    <property type="entry name" value="EAL domain-like"/>
    <property type="match status" value="1"/>
</dbReference>
<dbReference type="Gene3D" id="3.30.70.270">
    <property type="match status" value="1"/>
</dbReference>